<name>T0L1S7_9BACT</name>
<keyword evidence="3 7" id="KW-0812">Transmembrane</keyword>
<proteinExistence type="inferred from homology"/>
<evidence type="ECO:0000313" key="9">
    <source>
        <dbReference type="EMBL" id="EQB39733.1"/>
    </source>
</evidence>
<sequence>MQYYLDKGGIIMYVLFAMAIVGTIIIIWKIASISLFKFRTRNIDLPSDRAELRAASLVAPLERGLTTLKIVSTISPLLGLLGTVLGIFMAFEGIMVHGLGDPTQFAKGISTALITTVGGLVVAIPAYVFYNYFIGELDKTEQLLTQKIAGIYEAS</sequence>
<dbReference type="InterPro" id="IPR002898">
    <property type="entry name" value="MotA_ExbB_proton_chnl"/>
</dbReference>
<evidence type="ECO:0000256" key="2">
    <source>
        <dbReference type="ARBA" id="ARBA00022475"/>
    </source>
</evidence>
<keyword evidence="2" id="KW-1003">Cell membrane</keyword>
<feature type="domain" description="MotA/TolQ/ExbB proton channel" evidence="8">
    <location>
        <begin position="51"/>
        <end position="142"/>
    </location>
</feature>
<protein>
    <recommendedName>
        <fullName evidence="8">MotA/TolQ/ExbB proton channel domain-containing protein</fullName>
    </recommendedName>
</protein>
<accession>T0L1S7</accession>
<dbReference type="GO" id="GO:0017038">
    <property type="term" value="P:protein import"/>
    <property type="evidence" value="ECO:0007669"/>
    <property type="project" value="TreeGrafter"/>
</dbReference>
<comment type="similarity">
    <text evidence="6">Belongs to the exbB/tolQ family.</text>
</comment>
<keyword evidence="10" id="KW-1185">Reference proteome</keyword>
<dbReference type="AlphaFoldDB" id="T0L1S7"/>
<dbReference type="Proteomes" id="UP000015520">
    <property type="component" value="Unassembled WGS sequence"/>
</dbReference>
<dbReference type="PATRIC" id="fig|1172190.3.peg.1024"/>
<dbReference type="eggNOG" id="COG0811">
    <property type="taxonomic scope" value="Bacteria"/>
</dbReference>
<dbReference type="RefSeq" id="WP_021287320.1">
    <property type="nucleotide sequence ID" value="NZ_AUPZ01000006.1"/>
</dbReference>
<organism evidence="9 10">
    <name type="scientific">Sulfurimonas hongkongensis</name>
    <dbReference type="NCBI Taxonomy" id="1172190"/>
    <lineage>
        <taxon>Bacteria</taxon>
        <taxon>Pseudomonadati</taxon>
        <taxon>Campylobacterota</taxon>
        <taxon>Epsilonproteobacteria</taxon>
        <taxon>Campylobacterales</taxon>
        <taxon>Sulfurimonadaceae</taxon>
        <taxon>Sulfurimonas</taxon>
    </lineage>
</organism>
<evidence type="ECO:0000259" key="8">
    <source>
        <dbReference type="Pfam" id="PF01618"/>
    </source>
</evidence>
<feature type="transmembrane region" description="Helical" evidence="7">
    <location>
        <begin position="70"/>
        <end position="91"/>
    </location>
</feature>
<reference evidence="9 10" key="1">
    <citation type="submission" date="2013-07" db="EMBL/GenBank/DDBJ databases">
        <title>Sulfurimonas hongkongensis AST-10 Genome Sequencing.</title>
        <authorList>
            <person name="Cai L."/>
            <person name="Zhang T."/>
        </authorList>
    </citation>
    <scope>NUCLEOTIDE SEQUENCE [LARGE SCALE GENOMIC DNA]</scope>
    <source>
        <strain evidence="9 10">AST-10</strain>
    </source>
</reference>
<dbReference type="OrthoDB" id="4045at2"/>
<gene>
    <name evidence="9" type="ORF">M947_05255</name>
</gene>
<comment type="subcellular location">
    <subcellularLocation>
        <location evidence="1">Cell inner membrane</location>
        <topology evidence="1">Multi-pass membrane protein</topology>
    </subcellularLocation>
    <subcellularLocation>
        <location evidence="6">Membrane</location>
        <topology evidence="6">Multi-pass membrane protein</topology>
    </subcellularLocation>
</comment>
<dbReference type="PANTHER" id="PTHR30625:SF11">
    <property type="entry name" value="MOTA_TOLQ_EXBB PROTON CHANNEL DOMAIN-CONTAINING PROTEIN"/>
    <property type="match status" value="1"/>
</dbReference>
<dbReference type="STRING" id="1172190.M947_05255"/>
<dbReference type="PANTHER" id="PTHR30625">
    <property type="entry name" value="PROTEIN TOLQ"/>
    <property type="match status" value="1"/>
</dbReference>
<keyword evidence="5 7" id="KW-0472">Membrane</keyword>
<feature type="transmembrane region" description="Helical" evidence="7">
    <location>
        <begin position="12"/>
        <end position="31"/>
    </location>
</feature>
<feature type="transmembrane region" description="Helical" evidence="7">
    <location>
        <begin position="111"/>
        <end position="133"/>
    </location>
</feature>
<evidence type="ECO:0000256" key="1">
    <source>
        <dbReference type="ARBA" id="ARBA00004429"/>
    </source>
</evidence>
<comment type="caution">
    <text evidence="9">The sequence shown here is derived from an EMBL/GenBank/DDBJ whole genome shotgun (WGS) entry which is preliminary data.</text>
</comment>
<evidence type="ECO:0000313" key="10">
    <source>
        <dbReference type="Proteomes" id="UP000015520"/>
    </source>
</evidence>
<dbReference type="GO" id="GO:0005886">
    <property type="term" value="C:plasma membrane"/>
    <property type="evidence" value="ECO:0007669"/>
    <property type="project" value="UniProtKB-SubCell"/>
</dbReference>
<evidence type="ECO:0000256" key="7">
    <source>
        <dbReference type="SAM" id="Phobius"/>
    </source>
</evidence>
<dbReference type="InterPro" id="IPR050790">
    <property type="entry name" value="ExbB/TolQ_transport"/>
</dbReference>
<dbReference type="Pfam" id="PF01618">
    <property type="entry name" value="MotA_ExbB"/>
    <property type="match status" value="1"/>
</dbReference>
<evidence type="ECO:0000256" key="6">
    <source>
        <dbReference type="RuleBase" id="RU004057"/>
    </source>
</evidence>
<keyword evidence="4 7" id="KW-1133">Transmembrane helix</keyword>
<evidence type="ECO:0000256" key="5">
    <source>
        <dbReference type="ARBA" id="ARBA00023136"/>
    </source>
</evidence>
<evidence type="ECO:0000256" key="4">
    <source>
        <dbReference type="ARBA" id="ARBA00022989"/>
    </source>
</evidence>
<keyword evidence="6" id="KW-0813">Transport</keyword>
<keyword evidence="6" id="KW-0653">Protein transport</keyword>
<dbReference type="EMBL" id="AUPZ01000006">
    <property type="protein sequence ID" value="EQB39733.1"/>
    <property type="molecule type" value="Genomic_DNA"/>
</dbReference>
<evidence type="ECO:0000256" key="3">
    <source>
        <dbReference type="ARBA" id="ARBA00022692"/>
    </source>
</evidence>